<feature type="domain" description="RNA polymerase sigma-70 region 2" evidence="5">
    <location>
        <begin position="37"/>
        <end position="108"/>
    </location>
</feature>
<keyword evidence="8" id="KW-1185">Reference proteome</keyword>
<reference evidence="7 8" key="1">
    <citation type="submission" date="2016-11" db="EMBL/GenBank/DDBJ databases">
        <authorList>
            <person name="Jaros S."/>
            <person name="Januszkiewicz K."/>
            <person name="Wedrychowicz H."/>
        </authorList>
    </citation>
    <scope>NUCLEOTIDE SEQUENCE [LARGE SCALE GENOMIC DNA]</scope>
    <source>
        <strain evidence="7 8">DSM 12906</strain>
    </source>
</reference>
<protein>
    <submittedName>
        <fullName evidence="7">RNA polymerase sigma-70 factor, ECF subfamily</fullName>
    </submittedName>
</protein>
<dbReference type="PANTHER" id="PTHR43133">
    <property type="entry name" value="RNA POLYMERASE ECF-TYPE SIGMA FACTO"/>
    <property type="match status" value="1"/>
</dbReference>
<dbReference type="GO" id="GO:0006352">
    <property type="term" value="P:DNA-templated transcription initiation"/>
    <property type="evidence" value="ECO:0007669"/>
    <property type="project" value="InterPro"/>
</dbReference>
<dbReference type="InterPro" id="IPR013325">
    <property type="entry name" value="RNA_pol_sigma_r2"/>
</dbReference>
<dbReference type="Gene3D" id="1.10.10.10">
    <property type="entry name" value="Winged helix-like DNA-binding domain superfamily/Winged helix DNA-binding domain"/>
    <property type="match status" value="1"/>
</dbReference>
<feature type="domain" description="RNA polymerase sigma factor 70 region 4 type 2" evidence="6">
    <location>
        <begin position="139"/>
        <end position="191"/>
    </location>
</feature>
<dbReference type="Proteomes" id="UP000184512">
    <property type="component" value="Unassembled WGS sequence"/>
</dbReference>
<dbReference type="InterPro" id="IPR013324">
    <property type="entry name" value="RNA_pol_sigma_r3/r4-like"/>
</dbReference>
<evidence type="ECO:0000259" key="5">
    <source>
        <dbReference type="Pfam" id="PF04542"/>
    </source>
</evidence>
<sequence length="204" mass="22834">MNVLTRPPGAEDKMVTMDDDALWEALRWGDEEAFRTIFERHSRTVYNVAFRYAASWSVAEEATQACFTAVWQRACAGRLTSVRRGAVRAWLCAFGRNEARNLARGATRRLRLIGRMQQQPGREARDNVEQWVGDEESMRRINEVLSKIPDGQRQVVELVAWGGCSMAETADALGVPVGTVKSRLARARATLATTEVAHLLGKEN</sequence>
<dbReference type="STRING" id="1123357.SAMN02745244_01815"/>
<dbReference type="PANTHER" id="PTHR43133:SF25">
    <property type="entry name" value="RNA POLYMERASE SIGMA FACTOR RFAY-RELATED"/>
    <property type="match status" value="1"/>
</dbReference>
<name>A0A1M6GXV0_9ACTN</name>
<keyword evidence="4" id="KW-0804">Transcription</keyword>
<comment type="similarity">
    <text evidence="1">Belongs to the sigma-70 factor family. ECF subfamily.</text>
</comment>
<dbReference type="NCBIfam" id="TIGR02937">
    <property type="entry name" value="sigma70-ECF"/>
    <property type="match status" value="1"/>
</dbReference>
<dbReference type="AlphaFoldDB" id="A0A1M6GXV0"/>
<dbReference type="SUPFAM" id="SSF88946">
    <property type="entry name" value="Sigma2 domain of RNA polymerase sigma factors"/>
    <property type="match status" value="1"/>
</dbReference>
<proteinExistence type="inferred from homology"/>
<dbReference type="GO" id="GO:0003677">
    <property type="term" value="F:DNA binding"/>
    <property type="evidence" value="ECO:0007669"/>
    <property type="project" value="InterPro"/>
</dbReference>
<dbReference type="CDD" id="cd06171">
    <property type="entry name" value="Sigma70_r4"/>
    <property type="match status" value="1"/>
</dbReference>
<dbReference type="GO" id="GO:0016987">
    <property type="term" value="F:sigma factor activity"/>
    <property type="evidence" value="ECO:0007669"/>
    <property type="project" value="UniProtKB-KW"/>
</dbReference>
<evidence type="ECO:0000256" key="1">
    <source>
        <dbReference type="ARBA" id="ARBA00010641"/>
    </source>
</evidence>
<dbReference type="EMBL" id="FQZG01000029">
    <property type="protein sequence ID" value="SHJ14685.1"/>
    <property type="molecule type" value="Genomic_DNA"/>
</dbReference>
<evidence type="ECO:0000313" key="8">
    <source>
        <dbReference type="Proteomes" id="UP000184512"/>
    </source>
</evidence>
<dbReference type="InterPro" id="IPR007627">
    <property type="entry name" value="RNA_pol_sigma70_r2"/>
</dbReference>
<dbReference type="Gene3D" id="1.10.1740.10">
    <property type="match status" value="1"/>
</dbReference>
<evidence type="ECO:0000256" key="3">
    <source>
        <dbReference type="ARBA" id="ARBA00023082"/>
    </source>
</evidence>
<dbReference type="Pfam" id="PF08281">
    <property type="entry name" value="Sigma70_r4_2"/>
    <property type="match status" value="1"/>
</dbReference>
<dbReference type="InterPro" id="IPR014284">
    <property type="entry name" value="RNA_pol_sigma-70_dom"/>
</dbReference>
<accession>A0A1M6GXV0</accession>
<keyword evidence="3" id="KW-0731">Sigma factor</keyword>
<organism evidence="7 8">
    <name type="scientific">Tessaracoccus bendigoensis DSM 12906</name>
    <dbReference type="NCBI Taxonomy" id="1123357"/>
    <lineage>
        <taxon>Bacteria</taxon>
        <taxon>Bacillati</taxon>
        <taxon>Actinomycetota</taxon>
        <taxon>Actinomycetes</taxon>
        <taxon>Propionibacteriales</taxon>
        <taxon>Propionibacteriaceae</taxon>
        <taxon>Tessaracoccus</taxon>
    </lineage>
</organism>
<keyword evidence="2" id="KW-0805">Transcription regulation</keyword>
<gene>
    <name evidence="7" type="ORF">SAMN02745244_01815</name>
</gene>
<evidence type="ECO:0000256" key="2">
    <source>
        <dbReference type="ARBA" id="ARBA00023015"/>
    </source>
</evidence>
<evidence type="ECO:0000256" key="4">
    <source>
        <dbReference type="ARBA" id="ARBA00023163"/>
    </source>
</evidence>
<dbReference type="SUPFAM" id="SSF88659">
    <property type="entry name" value="Sigma3 and sigma4 domains of RNA polymerase sigma factors"/>
    <property type="match status" value="1"/>
</dbReference>
<evidence type="ECO:0000259" key="6">
    <source>
        <dbReference type="Pfam" id="PF08281"/>
    </source>
</evidence>
<dbReference type="Pfam" id="PF04542">
    <property type="entry name" value="Sigma70_r2"/>
    <property type="match status" value="1"/>
</dbReference>
<evidence type="ECO:0000313" key="7">
    <source>
        <dbReference type="EMBL" id="SHJ14685.1"/>
    </source>
</evidence>
<dbReference type="InterPro" id="IPR039425">
    <property type="entry name" value="RNA_pol_sigma-70-like"/>
</dbReference>
<dbReference type="InterPro" id="IPR036388">
    <property type="entry name" value="WH-like_DNA-bd_sf"/>
</dbReference>
<dbReference type="InterPro" id="IPR013249">
    <property type="entry name" value="RNA_pol_sigma70_r4_t2"/>
</dbReference>